<evidence type="ECO:0000259" key="12">
    <source>
        <dbReference type="Pfam" id="PF12849"/>
    </source>
</evidence>
<dbReference type="Gene3D" id="3.40.190.10">
    <property type="entry name" value="Periplasmic binding protein-like II"/>
    <property type="match status" value="2"/>
</dbReference>
<evidence type="ECO:0000256" key="4">
    <source>
        <dbReference type="ARBA" id="ARBA00011529"/>
    </source>
</evidence>
<dbReference type="RefSeq" id="WP_022045865.1">
    <property type="nucleotide sequence ID" value="NZ_CP173697.1"/>
</dbReference>
<dbReference type="PANTHER" id="PTHR30570">
    <property type="entry name" value="PERIPLASMIC PHOSPHATE BINDING COMPONENT OF PHOSPHATE ABC TRANSPORTER"/>
    <property type="match status" value="1"/>
</dbReference>
<organism evidence="13 15">
    <name type="scientific">Roseburia faecis</name>
    <dbReference type="NCBI Taxonomy" id="301302"/>
    <lineage>
        <taxon>Bacteria</taxon>
        <taxon>Bacillati</taxon>
        <taxon>Bacillota</taxon>
        <taxon>Clostridia</taxon>
        <taxon>Lachnospirales</taxon>
        <taxon>Lachnospiraceae</taxon>
        <taxon>Roseburia</taxon>
    </lineage>
</organism>
<dbReference type="STRING" id="301302.ERS852420_01576"/>
<keyword evidence="15" id="KW-1185">Reference proteome</keyword>
<evidence type="ECO:0000313" key="14">
    <source>
        <dbReference type="EMBL" id="MTR80865.1"/>
    </source>
</evidence>
<dbReference type="PROSITE" id="PS51257">
    <property type="entry name" value="PROKAR_LIPOPROTEIN"/>
    <property type="match status" value="1"/>
</dbReference>
<proteinExistence type="inferred from homology"/>
<dbReference type="Pfam" id="PF12849">
    <property type="entry name" value="PBP_like_2"/>
    <property type="match status" value="1"/>
</dbReference>
<evidence type="ECO:0000256" key="6">
    <source>
        <dbReference type="ARBA" id="ARBA00022592"/>
    </source>
</evidence>
<dbReference type="NCBIfam" id="TIGR02136">
    <property type="entry name" value="ptsS_2"/>
    <property type="match status" value="1"/>
</dbReference>
<reference evidence="15" key="2">
    <citation type="submission" date="2015-05" db="EMBL/GenBank/DDBJ databases">
        <authorList>
            <consortium name="Pathogen Informatics"/>
        </authorList>
    </citation>
    <scope>NUCLEOTIDE SEQUENCE [LARGE SCALE GENOMIC DNA]</scope>
    <source>
        <strain evidence="15">M72</strain>
    </source>
</reference>
<keyword evidence="6 10" id="KW-0592">Phosphate transport</keyword>
<evidence type="ECO:0000256" key="3">
    <source>
        <dbReference type="ARBA" id="ARBA00008725"/>
    </source>
</evidence>
<dbReference type="Proteomes" id="UP000446657">
    <property type="component" value="Unassembled WGS sequence"/>
</dbReference>
<evidence type="ECO:0000256" key="5">
    <source>
        <dbReference type="ARBA" id="ARBA00022448"/>
    </source>
</evidence>
<dbReference type="PANTHER" id="PTHR30570:SF1">
    <property type="entry name" value="PHOSPHATE-BINDING PROTEIN PSTS"/>
    <property type="match status" value="1"/>
</dbReference>
<dbReference type="CDD" id="cd13653">
    <property type="entry name" value="PBP2_phosphate_like_1"/>
    <property type="match status" value="1"/>
</dbReference>
<comment type="function">
    <text evidence="10">Involved in the system for phosphate transport across the cytoplasmic membrane.</text>
</comment>
<reference evidence="13" key="1">
    <citation type="submission" date="2015-05" db="EMBL/GenBank/DDBJ databases">
        <authorList>
            <person name="Wang D.B."/>
            <person name="Wang M."/>
        </authorList>
    </citation>
    <scope>NUCLEOTIDE SEQUENCE [LARGE SCALE GENOMIC DNA]</scope>
    <source>
        <strain evidence="13">M72</strain>
    </source>
</reference>
<dbReference type="GO" id="GO:0005886">
    <property type="term" value="C:plasma membrane"/>
    <property type="evidence" value="ECO:0007669"/>
    <property type="project" value="UniProtKB-SubCell"/>
</dbReference>
<keyword evidence="8 10" id="KW-0564">Palmitate</keyword>
<name>A0A0M6WCR3_9FIRM</name>
<comment type="function">
    <text evidence="1">Part of the ABC transporter complex PstSACB involved in phosphate import.</text>
</comment>
<feature type="region of interest" description="Disordered" evidence="11">
    <location>
        <begin position="28"/>
        <end position="58"/>
    </location>
</feature>
<evidence type="ECO:0000313" key="13">
    <source>
        <dbReference type="EMBL" id="CRL33769.1"/>
    </source>
</evidence>
<comment type="similarity">
    <text evidence="3 10">Belongs to the PstS family.</text>
</comment>
<evidence type="ECO:0000256" key="7">
    <source>
        <dbReference type="ARBA" id="ARBA00022729"/>
    </source>
</evidence>
<dbReference type="GO" id="GO:0006817">
    <property type="term" value="P:phosphate ion transport"/>
    <property type="evidence" value="ECO:0007669"/>
    <property type="project" value="UniProtKB-UniRule"/>
</dbReference>
<sequence length="303" mass="31486">MKNKLVKMMALLTATTMVAAGVMGCGSDSSDANADANTDTTASDTTANADTTDGSDLSGTVTLAGSTSMEKLANAMNEAFMEKYPNVSATAEFTGSSAGIESLEAGSVDIGDASRALSDDEKSQGVVENIVAIDGIAVITDTANTVTDIKSEDLAKVYTGEITNWKDLGGPDEQIVVIGREAGSGTRDAFEELMDVKDSCKYAQELDSTGAVLAKVAATPGAVGYVSLDVLDDTVNGLKINSVEPTEDNILAGDYVLQRPFVMATKGEISEQSKQVQAYFDFINSADGQNVIKSVGLIIPNSK</sequence>
<comment type="subunit">
    <text evidence="4 10">The complex is composed of two ATP-binding proteins (PstB), two transmembrane proteins (PstC and PstA) and a solute-binding protein (PstS).</text>
</comment>
<dbReference type="InterPro" id="IPR011862">
    <property type="entry name" value="Phos-bd"/>
</dbReference>
<evidence type="ECO:0000256" key="10">
    <source>
        <dbReference type="RuleBase" id="RU367119"/>
    </source>
</evidence>
<dbReference type="GO" id="GO:0042301">
    <property type="term" value="F:phosphate ion binding"/>
    <property type="evidence" value="ECO:0007669"/>
    <property type="project" value="UniProtKB-UniRule"/>
</dbReference>
<evidence type="ECO:0000313" key="16">
    <source>
        <dbReference type="Proteomes" id="UP000446657"/>
    </source>
</evidence>
<dbReference type="OrthoDB" id="9790048at2"/>
<protein>
    <recommendedName>
        <fullName evidence="10">Phosphate-binding protein</fullName>
    </recommendedName>
</protein>
<feature type="domain" description="PBP" evidence="12">
    <location>
        <begin position="55"/>
        <end position="285"/>
    </location>
</feature>
<dbReference type="AlphaFoldDB" id="A0A0M6WCR3"/>
<evidence type="ECO:0000256" key="1">
    <source>
        <dbReference type="ARBA" id="ARBA00002841"/>
    </source>
</evidence>
<feature type="compositionally biased region" description="Low complexity" evidence="11">
    <location>
        <begin position="28"/>
        <end position="52"/>
    </location>
</feature>
<dbReference type="SUPFAM" id="SSF53850">
    <property type="entry name" value="Periplasmic binding protein-like II"/>
    <property type="match status" value="1"/>
</dbReference>
<evidence type="ECO:0000256" key="11">
    <source>
        <dbReference type="SAM" id="MobiDB-lite"/>
    </source>
</evidence>
<evidence type="ECO:0000256" key="9">
    <source>
        <dbReference type="ARBA" id="ARBA00023288"/>
    </source>
</evidence>
<evidence type="ECO:0000256" key="8">
    <source>
        <dbReference type="ARBA" id="ARBA00023139"/>
    </source>
</evidence>
<keyword evidence="10" id="KW-0472">Membrane</keyword>
<feature type="signal peptide" evidence="10">
    <location>
        <begin position="1"/>
        <end position="19"/>
    </location>
</feature>
<accession>A0A0M6WCR3</accession>
<keyword evidence="5 10" id="KW-0813">Transport</keyword>
<dbReference type="EMBL" id="WNAL01000006">
    <property type="protein sequence ID" value="MTR80865.1"/>
    <property type="molecule type" value="Genomic_DNA"/>
</dbReference>
<dbReference type="Proteomes" id="UP000049979">
    <property type="component" value="Unassembled WGS sequence"/>
</dbReference>
<evidence type="ECO:0000313" key="15">
    <source>
        <dbReference type="Proteomes" id="UP000049979"/>
    </source>
</evidence>
<reference evidence="14 16" key="3">
    <citation type="journal article" date="2019" name="Nat. Med.">
        <title>A library of human gut bacterial isolates paired with longitudinal multiomics data enables mechanistic microbiome research.</title>
        <authorList>
            <person name="Poyet M."/>
            <person name="Groussin M."/>
            <person name="Gibbons S.M."/>
            <person name="Avila-Pacheco J."/>
            <person name="Jiang X."/>
            <person name="Kearney S.M."/>
            <person name="Perrotta A.R."/>
            <person name="Berdy B."/>
            <person name="Zhao S."/>
            <person name="Lieberman T.D."/>
            <person name="Swanson P.K."/>
            <person name="Smith M."/>
            <person name="Roesemann S."/>
            <person name="Alexander J.E."/>
            <person name="Rich S.A."/>
            <person name="Livny J."/>
            <person name="Vlamakis H."/>
            <person name="Clish C."/>
            <person name="Bullock K."/>
            <person name="Deik A."/>
            <person name="Scott J."/>
            <person name="Pierce K.A."/>
            <person name="Xavier R.J."/>
            <person name="Alm E.J."/>
        </authorList>
    </citation>
    <scope>NUCLEOTIDE SEQUENCE [LARGE SCALE GENOMIC DNA]</scope>
    <source>
        <strain evidence="14 16">BIOML-A1</strain>
    </source>
</reference>
<evidence type="ECO:0000256" key="2">
    <source>
        <dbReference type="ARBA" id="ARBA00004193"/>
    </source>
</evidence>
<keyword evidence="10" id="KW-1003">Cell membrane</keyword>
<feature type="chain" id="PRO_5041758388" description="Phosphate-binding protein" evidence="10">
    <location>
        <begin position="20"/>
        <end position="303"/>
    </location>
</feature>
<keyword evidence="7 10" id="KW-0732">Signal</keyword>
<keyword evidence="9 10" id="KW-0449">Lipoprotein</keyword>
<comment type="subcellular location">
    <subcellularLocation>
        <location evidence="2 10">Cell membrane</location>
        <topology evidence="2 10">Lipid-anchor</topology>
    </subcellularLocation>
</comment>
<dbReference type="EMBL" id="CVRR01000005">
    <property type="protein sequence ID" value="CRL33769.1"/>
    <property type="molecule type" value="Genomic_DNA"/>
</dbReference>
<gene>
    <name evidence="14" type="primary">pstS</name>
    <name evidence="14" type="ORF">GMD30_03890</name>
    <name evidence="13" type="ORF">M72_03041</name>
</gene>
<dbReference type="InterPro" id="IPR050811">
    <property type="entry name" value="Phosphate_ABC_transporter"/>
</dbReference>
<dbReference type="InterPro" id="IPR024370">
    <property type="entry name" value="PBP_domain"/>
</dbReference>